<feature type="transmembrane region" description="Helical" evidence="1">
    <location>
        <begin position="20"/>
        <end position="42"/>
    </location>
</feature>
<reference evidence="2 3" key="2">
    <citation type="submission" date="2014-03" db="EMBL/GenBank/DDBJ databases">
        <title>The Genome Sequence of Anncaliia algerae insect isolate PRA339.</title>
        <authorList>
            <consortium name="The Broad Institute Genome Sequencing Platform"/>
            <consortium name="The Broad Institute Genome Sequencing Center for Infectious Disease"/>
            <person name="Cuomo C."/>
            <person name="Becnel J."/>
            <person name="Sanscrainte N."/>
            <person name="Walker B."/>
            <person name="Young S.K."/>
            <person name="Zeng Q."/>
            <person name="Gargeya S."/>
            <person name="Fitzgerald M."/>
            <person name="Haas B."/>
            <person name="Abouelleil A."/>
            <person name="Alvarado L."/>
            <person name="Arachchi H.M."/>
            <person name="Berlin A.M."/>
            <person name="Chapman S.B."/>
            <person name="Dewar J."/>
            <person name="Goldberg J."/>
            <person name="Griggs A."/>
            <person name="Gujja S."/>
            <person name="Hansen M."/>
            <person name="Howarth C."/>
            <person name="Imamovic A."/>
            <person name="Larimer J."/>
            <person name="McCowan C."/>
            <person name="Murphy C."/>
            <person name="Neiman D."/>
            <person name="Pearson M."/>
            <person name="Priest M."/>
            <person name="Roberts A."/>
            <person name="Saif S."/>
            <person name="Shea T."/>
            <person name="Sisk P."/>
            <person name="Sykes S."/>
            <person name="Wortman J."/>
            <person name="Nusbaum C."/>
            <person name="Birren B."/>
        </authorList>
    </citation>
    <scope>NUCLEOTIDE SEQUENCE [LARGE SCALE GENOMIC DNA]</scope>
    <source>
        <strain evidence="2 3">PRA339</strain>
    </source>
</reference>
<sequence>MDTFYLYKFEKKERYNPMKYSKILLIIVSSLSIIFILIFMLLKYSKSKSSERSDKAKKTEQEQKCRKLIISYLKKDIEENKKILEKKPNVTFTRTKVKECTTIKMKNGKPFYVKDQTVLVNAANTKFKINRGGLNKGITDFVSTKNGIFNGRWMNLFAPKISKYKDRIRISKFNYGYILHLVGLQASELEGIKMKIEDVDEYLIGLYLTGLSEIEKILPRGNVLLCCVSEGIYASDGVDFQEVNFTRDEFILRAKRARLIAVVRYEGTLNIVINN</sequence>
<proteinExistence type="predicted"/>
<gene>
    <name evidence="2" type="ORF">H312_02073</name>
</gene>
<keyword evidence="1" id="KW-1133">Transmembrane helix</keyword>
<keyword evidence="1" id="KW-0472">Membrane</keyword>
<reference evidence="3" key="1">
    <citation type="submission" date="2013-02" db="EMBL/GenBank/DDBJ databases">
        <authorList>
            <consortium name="The Broad Institute Genome Sequencing Platform"/>
            <person name="Cuomo C."/>
            <person name="Becnel J."/>
            <person name="Sanscrainte N."/>
            <person name="Walker B."/>
            <person name="Young S.K."/>
            <person name="Zeng Q."/>
            <person name="Gargeya S."/>
            <person name="Fitzgerald M."/>
            <person name="Haas B."/>
            <person name="Abouelleil A."/>
            <person name="Alvarado L."/>
            <person name="Arachchi H.M."/>
            <person name="Berlin A.M."/>
            <person name="Chapman S.B."/>
            <person name="Dewar J."/>
            <person name="Goldberg J."/>
            <person name="Griggs A."/>
            <person name="Gujja S."/>
            <person name="Hansen M."/>
            <person name="Howarth C."/>
            <person name="Imamovic A."/>
            <person name="Larimer J."/>
            <person name="McCowan C."/>
            <person name="Murphy C."/>
            <person name="Neiman D."/>
            <person name="Pearson M."/>
            <person name="Priest M."/>
            <person name="Roberts A."/>
            <person name="Saif S."/>
            <person name="Shea T."/>
            <person name="Sisk P."/>
            <person name="Sykes S."/>
            <person name="Wortman J."/>
            <person name="Nusbaum C."/>
            <person name="Birren B."/>
        </authorList>
    </citation>
    <scope>NUCLEOTIDE SEQUENCE [LARGE SCALE GENOMIC DNA]</scope>
    <source>
        <strain evidence="3">PRA339</strain>
    </source>
</reference>
<dbReference type="VEuPathDB" id="MicrosporidiaDB:H312_02073"/>
<keyword evidence="3" id="KW-1185">Reference proteome</keyword>
<dbReference type="OrthoDB" id="2198384at2759"/>
<keyword evidence="1" id="KW-0812">Transmembrane</keyword>
<dbReference type="Proteomes" id="UP000030655">
    <property type="component" value="Unassembled WGS sequence"/>
</dbReference>
<dbReference type="EMBL" id="KK365177">
    <property type="protein sequence ID" value="KCZ80511.1"/>
    <property type="molecule type" value="Genomic_DNA"/>
</dbReference>
<dbReference type="AlphaFoldDB" id="A0A059F0L0"/>
<name>A0A059F0L0_9MICR</name>
<accession>A0A059F0L0</accession>
<evidence type="ECO:0000313" key="2">
    <source>
        <dbReference type="EMBL" id="KCZ80511.1"/>
    </source>
</evidence>
<evidence type="ECO:0000313" key="3">
    <source>
        <dbReference type="Proteomes" id="UP000030655"/>
    </source>
</evidence>
<protein>
    <submittedName>
        <fullName evidence="2">Uncharacterized protein</fullName>
    </submittedName>
</protein>
<dbReference type="HOGENOM" id="CLU_082147_0_0_1"/>
<organism evidence="2 3">
    <name type="scientific">Anncaliia algerae PRA339</name>
    <dbReference type="NCBI Taxonomy" id="1288291"/>
    <lineage>
        <taxon>Eukaryota</taxon>
        <taxon>Fungi</taxon>
        <taxon>Fungi incertae sedis</taxon>
        <taxon>Microsporidia</taxon>
        <taxon>Tubulinosematoidea</taxon>
        <taxon>Tubulinosematidae</taxon>
        <taxon>Anncaliia</taxon>
    </lineage>
</organism>
<evidence type="ECO:0000256" key="1">
    <source>
        <dbReference type="SAM" id="Phobius"/>
    </source>
</evidence>